<gene>
    <name evidence="9" type="ORF">SAMN02745887_00796</name>
</gene>
<dbReference type="Proteomes" id="UP000186513">
    <property type="component" value="Unassembled WGS sequence"/>
</dbReference>
<evidence type="ECO:0000256" key="2">
    <source>
        <dbReference type="ARBA" id="ARBA00022485"/>
    </source>
</evidence>
<keyword evidence="2" id="KW-0004">4Fe-4S</keyword>
<evidence type="ECO:0000256" key="4">
    <source>
        <dbReference type="ARBA" id="ARBA00022982"/>
    </source>
</evidence>
<organism evidence="9 10">
    <name type="scientific">Chitinimonas taiwanensis DSM 18899</name>
    <dbReference type="NCBI Taxonomy" id="1121279"/>
    <lineage>
        <taxon>Bacteria</taxon>
        <taxon>Pseudomonadati</taxon>
        <taxon>Pseudomonadota</taxon>
        <taxon>Betaproteobacteria</taxon>
        <taxon>Neisseriales</taxon>
        <taxon>Chitinibacteraceae</taxon>
        <taxon>Chitinimonas</taxon>
    </lineage>
</organism>
<evidence type="ECO:0000313" key="10">
    <source>
        <dbReference type="Proteomes" id="UP000186513"/>
    </source>
</evidence>
<feature type="transmembrane region" description="Helical" evidence="7">
    <location>
        <begin position="432"/>
        <end position="451"/>
    </location>
</feature>
<feature type="domain" description="4Fe-4S ferredoxin-type" evidence="8">
    <location>
        <begin position="149"/>
        <end position="180"/>
    </location>
</feature>
<protein>
    <submittedName>
        <fullName evidence="9">4Fe-4S binding domain-containing protein</fullName>
    </submittedName>
</protein>
<dbReference type="GO" id="GO:0005886">
    <property type="term" value="C:plasma membrane"/>
    <property type="evidence" value="ECO:0007669"/>
    <property type="project" value="TreeGrafter"/>
</dbReference>
<evidence type="ECO:0000259" key="8">
    <source>
        <dbReference type="Pfam" id="PF12801"/>
    </source>
</evidence>
<dbReference type="GO" id="GO:0046872">
    <property type="term" value="F:metal ion binding"/>
    <property type="evidence" value="ECO:0007669"/>
    <property type="project" value="UniProtKB-KW"/>
</dbReference>
<keyword evidence="3" id="KW-0479">Metal-binding</keyword>
<name>A0A1K2H9U4_9NEIS</name>
<evidence type="ECO:0000313" key="9">
    <source>
        <dbReference type="EMBL" id="SFZ73389.1"/>
    </source>
</evidence>
<keyword evidence="4" id="KW-0249">Electron transport</keyword>
<feature type="domain" description="4Fe-4S ferredoxin-type" evidence="8">
    <location>
        <begin position="62"/>
        <end position="103"/>
    </location>
</feature>
<feature type="transmembrane region" description="Helical" evidence="7">
    <location>
        <begin position="401"/>
        <end position="420"/>
    </location>
</feature>
<keyword evidence="7" id="KW-1133">Transmembrane helix</keyword>
<dbReference type="STRING" id="1121279.SAMN02745887_00796"/>
<evidence type="ECO:0000256" key="5">
    <source>
        <dbReference type="ARBA" id="ARBA00023004"/>
    </source>
</evidence>
<feature type="transmembrane region" description="Helical" evidence="7">
    <location>
        <begin position="21"/>
        <end position="42"/>
    </location>
</feature>
<feature type="transmembrane region" description="Helical" evidence="7">
    <location>
        <begin position="138"/>
        <end position="157"/>
    </location>
</feature>
<dbReference type="InterPro" id="IPR051684">
    <property type="entry name" value="Electron_Trans/Redox"/>
</dbReference>
<dbReference type="OrthoDB" id="9806398at2"/>
<dbReference type="Pfam" id="PF12801">
    <property type="entry name" value="Fer4_5"/>
    <property type="match status" value="2"/>
</dbReference>
<dbReference type="AlphaFoldDB" id="A0A1K2H9U4"/>
<evidence type="ECO:0000256" key="6">
    <source>
        <dbReference type="ARBA" id="ARBA00023014"/>
    </source>
</evidence>
<keyword evidence="1" id="KW-0813">Transport</keyword>
<feature type="transmembrane region" description="Helical" evidence="7">
    <location>
        <begin position="366"/>
        <end position="389"/>
    </location>
</feature>
<keyword evidence="7" id="KW-0812">Transmembrane</keyword>
<dbReference type="InterPro" id="IPR017896">
    <property type="entry name" value="4Fe4S_Fe-S-bd"/>
</dbReference>
<proteinExistence type="predicted"/>
<evidence type="ECO:0000256" key="7">
    <source>
        <dbReference type="SAM" id="Phobius"/>
    </source>
</evidence>
<dbReference type="EMBL" id="FPKR01000003">
    <property type="protein sequence ID" value="SFZ73389.1"/>
    <property type="molecule type" value="Genomic_DNA"/>
</dbReference>
<reference evidence="9 10" key="1">
    <citation type="submission" date="2016-11" db="EMBL/GenBank/DDBJ databases">
        <authorList>
            <person name="Jaros S."/>
            <person name="Januszkiewicz K."/>
            <person name="Wedrychowicz H."/>
        </authorList>
    </citation>
    <scope>NUCLEOTIDE SEQUENCE [LARGE SCALE GENOMIC DNA]</scope>
    <source>
        <strain evidence="9 10">DSM 18899</strain>
    </source>
</reference>
<accession>A0A1K2H9U4</accession>
<dbReference type="RefSeq" id="WP_072427348.1">
    <property type="nucleotide sequence ID" value="NZ_FPKR01000003.1"/>
</dbReference>
<feature type="transmembrane region" description="Helical" evidence="7">
    <location>
        <begin position="257"/>
        <end position="274"/>
    </location>
</feature>
<sequence length="453" mass="50314">MRADSRLARLGLWLRAHQGQIRALQWLVVAIYLVLLILPALLPLPPAQASLLDSLNGIAQMLFWGLWWPGVILSVLLFGRLWCGLLCPEGMLSEWASQCGRGRRAPDWLRWPGWPLLAFVLTTVYGQLLSVYQYPRPALLILGGSTVAAMAVGYAYARNKRIWCRYLCPVSGVFGLLARLAPLHYAVDRAAWDAPPSRKVIAINCAPLIDIRRMDSASQCHQCGRCAGQRDAVQWAWRQPGQEIITLRPEQTRGWEVALLLYGLIGTAGGAFLWSSSTLLLQAKQGLAGWLIEHEQALWLLDDTAPWWLLTHYPQLNDSFSWLDGALILAYIALAALALGSWAWAWLAAAARLLQHDWRARQRQLAYCLTPLAGLTLLLGLSLTSFSQLRGLGLALNWRGWLQGGLLLAGLLWSLQLAWAQLAGLPRRRRALLLYAPAPIGIALVWLGLLFGA</sequence>
<feature type="transmembrane region" description="Helical" evidence="7">
    <location>
        <begin position="328"/>
        <end position="354"/>
    </location>
</feature>
<feature type="transmembrane region" description="Helical" evidence="7">
    <location>
        <begin position="108"/>
        <end position="126"/>
    </location>
</feature>
<keyword evidence="6" id="KW-0411">Iron-sulfur</keyword>
<evidence type="ECO:0000256" key="3">
    <source>
        <dbReference type="ARBA" id="ARBA00022723"/>
    </source>
</evidence>
<dbReference type="PANTHER" id="PTHR30176:SF3">
    <property type="entry name" value="FERREDOXIN-TYPE PROTEIN NAPH"/>
    <property type="match status" value="1"/>
</dbReference>
<evidence type="ECO:0000256" key="1">
    <source>
        <dbReference type="ARBA" id="ARBA00022448"/>
    </source>
</evidence>
<keyword evidence="10" id="KW-1185">Reference proteome</keyword>
<keyword evidence="5" id="KW-0408">Iron</keyword>
<dbReference type="GO" id="GO:0051539">
    <property type="term" value="F:4 iron, 4 sulfur cluster binding"/>
    <property type="evidence" value="ECO:0007669"/>
    <property type="project" value="UniProtKB-KW"/>
</dbReference>
<keyword evidence="7" id="KW-0472">Membrane</keyword>
<dbReference type="PANTHER" id="PTHR30176">
    <property type="entry name" value="FERREDOXIN-TYPE PROTEIN NAPH"/>
    <property type="match status" value="1"/>
</dbReference>
<feature type="transmembrane region" description="Helical" evidence="7">
    <location>
        <begin position="62"/>
        <end position="87"/>
    </location>
</feature>